<evidence type="ECO:0000313" key="6">
    <source>
        <dbReference type="Proteomes" id="UP000503011"/>
    </source>
</evidence>
<feature type="domain" description="Fumarylacetoacetase-like C-terminal" evidence="3">
    <location>
        <begin position="73"/>
        <end position="252"/>
    </location>
</feature>
<protein>
    <recommendedName>
        <fullName evidence="7">2-hydroxyhepta-2,4-diene-1,7-dioate isomerase</fullName>
    </recommendedName>
</protein>
<evidence type="ECO:0000259" key="3">
    <source>
        <dbReference type="Pfam" id="PF01557"/>
    </source>
</evidence>
<sequence>MLIARGHHAGQETFGVVDGDGFAPVRDQPFERVVPAGPQVPLADVELLSPTRPSRVLVVLGGFLPPDLSVRPPDAEPVLFPKVIPWHLGHDGEVVKPAGLSGSLDMEAELALVIGRKTRSVTAEQGWDSIFGFTVYNDFTAAEFLPARDFYTAKSMDTLGSCGPWITTDLDRERIEAGIEIIGRVNGEQRQRGTTKRYKFDPGEIVAHASRFVTLLPGDIISLGTPPPAAPVLPGEVCEAEVEGIGVLRNHVA</sequence>
<gene>
    <name evidence="5" type="ORF">Psuf_059420</name>
</gene>
<dbReference type="Gene3D" id="2.30.30.370">
    <property type="entry name" value="FAH"/>
    <property type="match status" value="1"/>
</dbReference>
<name>A0A6F8YRE2_9ACTN</name>
<evidence type="ECO:0000256" key="1">
    <source>
        <dbReference type="ARBA" id="ARBA00010211"/>
    </source>
</evidence>
<proteinExistence type="inferred from homology"/>
<dbReference type="InterPro" id="IPR011234">
    <property type="entry name" value="Fumarylacetoacetase-like_C"/>
</dbReference>
<dbReference type="InterPro" id="IPR018833">
    <property type="entry name" value="Rv2993c-like_N"/>
</dbReference>
<evidence type="ECO:0000256" key="2">
    <source>
        <dbReference type="ARBA" id="ARBA00022723"/>
    </source>
</evidence>
<dbReference type="InterPro" id="IPR036663">
    <property type="entry name" value="Fumarylacetoacetase_C_sf"/>
</dbReference>
<dbReference type="SUPFAM" id="SSF56529">
    <property type="entry name" value="FAH"/>
    <property type="match status" value="1"/>
</dbReference>
<dbReference type="EMBL" id="AP022871">
    <property type="protein sequence ID" value="BCB88629.1"/>
    <property type="molecule type" value="Genomic_DNA"/>
</dbReference>
<feature type="domain" description="Rv2993c-like N-terminal" evidence="4">
    <location>
        <begin position="1"/>
        <end position="50"/>
    </location>
</feature>
<keyword evidence="6" id="KW-1185">Reference proteome</keyword>
<evidence type="ECO:0000259" key="4">
    <source>
        <dbReference type="Pfam" id="PF10370"/>
    </source>
</evidence>
<organism evidence="5 6">
    <name type="scientific">Phytohabitans suffuscus</name>
    <dbReference type="NCBI Taxonomy" id="624315"/>
    <lineage>
        <taxon>Bacteria</taxon>
        <taxon>Bacillati</taxon>
        <taxon>Actinomycetota</taxon>
        <taxon>Actinomycetes</taxon>
        <taxon>Micromonosporales</taxon>
        <taxon>Micromonosporaceae</taxon>
    </lineage>
</organism>
<dbReference type="InterPro" id="IPR051121">
    <property type="entry name" value="FAH"/>
</dbReference>
<dbReference type="Pfam" id="PF10370">
    <property type="entry name" value="Rv2993c-like_N"/>
    <property type="match status" value="1"/>
</dbReference>
<reference evidence="5 6" key="1">
    <citation type="submission" date="2020-03" db="EMBL/GenBank/DDBJ databases">
        <title>Whole genome shotgun sequence of Phytohabitans suffuscus NBRC 105367.</title>
        <authorList>
            <person name="Komaki H."/>
            <person name="Tamura T."/>
        </authorList>
    </citation>
    <scope>NUCLEOTIDE SEQUENCE [LARGE SCALE GENOMIC DNA]</scope>
    <source>
        <strain evidence="5 6">NBRC 105367</strain>
    </source>
</reference>
<dbReference type="GO" id="GO:0046872">
    <property type="term" value="F:metal ion binding"/>
    <property type="evidence" value="ECO:0007669"/>
    <property type="project" value="UniProtKB-KW"/>
</dbReference>
<dbReference type="Proteomes" id="UP000503011">
    <property type="component" value="Chromosome"/>
</dbReference>
<dbReference type="PANTHER" id="PTHR42796:SF4">
    <property type="entry name" value="FUMARYLACETOACETATE HYDROLASE DOMAIN-CONTAINING PROTEIN 2A"/>
    <property type="match status" value="1"/>
</dbReference>
<dbReference type="Gene3D" id="3.90.850.10">
    <property type="entry name" value="Fumarylacetoacetase-like, C-terminal domain"/>
    <property type="match status" value="1"/>
</dbReference>
<comment type="similarity">
    <text evidence="1">Belongs to the FAH family.</text>
</comment>
<dbReference type="Pfam" id="PF01557">
    <property type="entry name" value="FAA_hydrolase"/>
    <property type="match status" value="1"/>
</dbReference>
<evidence type="ECO:0008006" key="7">
    <source>
        <dbReference type="Google" id="ProtNLM"/>
    </source>
</evidence>
<accession>A0A6F8YRE2</accession>
<dbReference type="GO" id="GO:0003824">
    <property type="term" value="F:catalytic activity"/>
    <property type="evidence" value="ECO:0007669"/>
    <property type="project" value="InterPro"/>
</dbReference>
<evidence type="ECO:0000313" key="5">
    <source>
        <dbReference type="EMBL" id="BCB88629.1"/>
    </source>
</evidence>
<reference evidence="5 6" key="2">
    <citation type="submission" date="2020-03" db="EMBL/GenBank/DDBJ databases">
        <authorList>
            <person name="Ichikawa N."/>
            <person name="Kimura A."/>
            <person name="Kitahashi Y."/>
            <person name="Uohara A."/>
        </authorList>
    </citation>
    <scope>NUCLEOTIDE SEQUENCE [LARGE SCALE GENOMIC DNA]</scope>
    <source>
        <strain evidence="5 6">NBRC 105367</strain>
    </source>
</reference>
<dbReference type="GO" id="GO:0044281">
    <property type="term" value="P:small molecule metabolic process"/>
    <property type="evidence" value="ECO:0007669"/>
    <property type="project" value="UniProtKB-ARBA"/>
</dbReference>
<keyword evidence="2" id="KW-0479">Metal-binding</keyword>
<dbReference type="PANTHER" id="PTHR42796">
    <property type="entry name" value="FUMARYLACETOACETATE HYDROLASE DOMAIN-CONTAINING PROTEIN 2A-RELATED"/>
    <property type="match status" value="1"/>
</dbReference>
<dbReference type="KEGG" id="psuu:Psuf_059420"/>
<dbReference type="AlphaFoldDB" id="A0A6F8YRE2"/>